<accession>A0A1Q9EV72</accession>
<evidence type="ECO:0000256" key="2">
    <source>
        <dbReference type="SAM" id="Phobius"/>
    </source>
</evidence>
<keyword evidence="2" id="KW-0812">Transmembrane</keyword>
<protein>
    <submittedName>
        <fullName evidence="3">Uncharacterized protein</fullName>
    </submittedName>
</protein>
<evidence type="ECO:0000313" key="4">
    <source>
        <dbReference type="Proteomes" id="UP000186817"/>
    </source>
</evidence>
<sequence>MEGTPDFVSMEHGNVKGVYDKDGVGLILVALVAPGAMWRETSDETQKQWLGWAVNLSWSFQDLTLVLPTNAEGQLQKALPLLSRIRLNWLKVADAEASGKQSASDGWDMAFAPDSSALYDGAYNSRLFGTGTKVLLKGSKDSRHDTLDMLVVETEIQAGDVDGHSVARGSMSKSRGSAQQISTASTYCGVVDFAGQERTTGTFRTFPLEASGTEEEVQKDGKASEPTPVLAGMDVSDVMPTWWLVQLLLLLHRLQRSRGLVLSCKFPGALSLHFLISRDRHVLFLVDEALASSEFKKEGITSLVLFNSAGVDSSLCSLPELQDLGVPWGASSSFPARFGDRWAKSGARGGGNLAAGILYASDSMISKLAKETEAELLSAGAPWRRLRPGMEIDTTSGEETFEDKDGKVTFDFQGPSHLEVKWRARASTQESSNLSVVDRKEGSFSEFRLPADLGAPRAPADVAAETTFAVFTPISNFAVVGTEANRLLGQVSECAAQLHCSGCRVSMMPIALGGGEKGLRLAAALRELSTGGDAGLEVEEMCAGDLAILLRVSGSVTIGQLAAKHGDGFVEEKAAQQLRSSSLVALGFGTAIDVAFLICNSPTSSYDKYYDEDDDDRAATTATATLAPAAAGTRGVEIWLSYIDDADAAGGADDDDDDDEDEDEEEEDDHGDGDGCGDDDDDGVITREHAGDVGMQKIVTSTLTATTASENGSSDLKLQCLRSVAEELQMPIDRKSLQSFTRLLAHAFCHDLPTKAVKPKHASSLYGFALRSGRPSELPSAKEPLGVSVLQRAAKNLPEDGDGVTEQDRWGNDLRALSTLSLAGGEKDLPWRCFLTGTTFLEQLQESASLISEFEKLHPEEAVYAIGCVGILIRCRRSDASDVEPWPVPEHFWRVGVEVYVNAQGLDDLGQFLLCGLGAGVRLAPDVAVLDLDGSAAWLDLRFTNSTLYKSLSPLSLRSAEGQVGEETAAAKQMPKDTASTKVKTAELLINRPVKEGQEMSREETDWFREMLAVHLAAASATRRALQKRGGGPQSVCLALAAICFSEKAKPLWTKRGWGLRDLAVEKKILQLAMGSTTLQPRDGCKALVLFTTDTNRCAIPELRAQLNRRAGGRGLLAETSPAIGSRYACGGERKELEFGPVRSQFAHGHSTGYRSDDHEDKTTTATITTITTTTAASTTKITTTTALTMRMLMMTVVMMLMMMLMRMSLVNMSMSLNMNKVMVTLKKQKVMVIRGFWCWRRRCDS</sequence>
<gene>
    <name evidence="3" type="ORF">AK812_SmicGene4862</name>
</gene>
<keyword evidence="2" id="KW-1133">Transmembrane helix</keyword>
<keyword evidence="2" id="KW-0472">Membrane</keyword>
<feature type="region of interest" description="Disordered" evidence="1">
    <location>
        <begin position="648"/>
        <end position="691"/>
    </location>
</feature>
<keyword evidence="4" id="KW-1185">Reference proteome</keyword>
<evidence type="ECO:0000313" key="3">
    <source>
        <dbReference type="EMBL" id="OLQ11307.1"/>
    </source>
</evidence>
<dbReference type="EMBL" id="LSRX01000061">
    <property type="protein sequence ID" value="OLQ11307.1"/>
    <property type="molecule type" value="Genomic_DNA"/>
</dbReference>
<dbReference type="Proteomes" id="UP000186817">
    <property type="component" value="Unassembled WGS sequence"/>
</dbReference>
<comment type="caution">
    <text evidence="3">The sequence shown here is derived from an EMBL/GenBank/DDBJ whole genome shotgun (WGS) entry which is preliminary data.</text>
</comment>
<feature type="transmembrane region" description="Helical" evidence="2">
    <location>
        <begin position="1188"/>
        <end position="1206"/>
    </location>
</feature>
<organism evidence="3 4">
    <name type="scientific">Symbiodinium microadriaticum</name>
    <name type="common">Dinoflagellate</name>
    <name type="synonym">Zooxanthella microadriatica</name>
    <dbReference type="NCBI Taxonomy" id="2951"/>
    <lineage>
        <taxon>Eukaryota</taxon>
        <taxon>Sar</taxon>
        <taxon>Alveolata</taxon>
        <taxon>Dinophyceae</taxon>
        <taxon>Suessiales</taxon>
        <taxon>Symbiodiniaceae</taxon>
        <taxon>Symbiodinium</taxon>
    </lineage>
</organism>
<name>A0A1Q9EV72_SYMMI</name>
<dbReference type="AlphaFoldDB" id="A0A1Q9EV72"/>
<dbReference type="OrthoDB" id="10267835at2759"/>
<evidence type="ECO:0000256" key="1">
    <source>
        <dbReference type="SAM" id="MobiDB-lite"/>
    </source>
</evidence>
<feature type="compositionally biased region" description="Acidic residues" evidence="1">
    <location>
        <begin position="648"/>
        <end position="683"/>
    </location>
</feature>
<reference evidence="3 4" key="1">
    <citation type="submission" date="2016-02" db="EMBL/GenBank/DDBJ databases">
        <title>Genome analysis of coral dinoflagellate symbionts highlights evolutionary adaptations to a symbiotic lifestyle.</title>
        <authorList>
            <person name="Aranda M."/>
            <person name="Li Y."/>
            <person name="Liew Y.J."/>
            <person name="Baumgarten S."/>
            <person name="Simakov O."/>
            <person name="Wilson M."/>
            <person name="Piel J."/>
            <person name="Ashoor H."/>
            <person name="Bougouffa S."/>
            <person name="Bajic V.B."/>
            <person name="Ryu T."/>
            <person name="Ravasi T."/>
            <person name="Bayer T."/>
            <person name="Micklem G."/>
            <person name="Kim H."/>
            <person name="Bhak J."/>
            <person name="Lajeunesse T.C."/>
            <person name="Voolstra C.R."/>
        </authorList>
    </citation>
    <scope>NUCLEOTIDE SEQUENCE [LARGE SCALE GENOMIC DNA]</scope>
    <source>
        <strain evidence="3 4">CCMP2467</strain>
    </source>
</reference>
<proteinExistence type="predicted"/>